<keyword evidence="8 10" id="KW-1133">Transmembrane helix</keyword>
<evidence type="ECO:0000313" key="13">
    <source>
        <dbReference type="EMBL" id="KAK9816785.1"/>
    </source>
</evidence>
<keyword evidence="5 10" id="KW-0812">Transmembrane</keyword>
<keyword evidence="9 10" id="KW-0472">Membrane</keyword>
<evidence type="ECO:0000256" key="11">
    <source>
        <dbReference type="SAM" id="MobiDB-lite"/>
    </source>
</evidence>
<dbReference type="AlphaFoldDB" id="A0AAW1Q7C7"/>
<evidence type="ECO:0000256" key="1">
    <source>
        <dbReference type="ARBA" id="ARBA00000156"/>
    </source>
</evidence>
<accession>A0AAW1Q7C7</accession>
<comment type="catalytic activity">
    <reaction evidence="1 10">
        <text>Cleaves type-1 transmembrane domains using a catalytic dyad composed of serine and histidine that are contributed by different transmembrane domains.</text>
        <dbReference type="EC" id="3.4.21.105"/>
    </reaction>
</comment>
<evidence type="ECO:0000256" key="2">
    <source>
        <dbReference type="ARBA" id="ARBA00004141"/>
    </source>
</evidence>
<evidence type="ECO:0000256" key="7">
    <source>
        <dbReference type="ARBA" id="ARBA00022825"/>
    </source>
</evidence>
<sequence length="431" mass="45455">MLGGDGHVKPIPREDDFALPSGTQRAVPDSDLALAIRLQEEEMARLRASQQAPRGPSGSPPRQGRNRRQPTSGHSFSYLNLVFYAISAAYLALFLVSFSKSSWSFENVNINPMVGPSARALRDTGMRVSANIEQEGQYWRLLSSIFLPSGVILLFCILTSIWTFGKYMERVAVCPLLTVPLLFLLSSVTGAVLSTVYAQQYDTVGATAGVCGLLGGVWADQLVNWRSYANHMATLAVLVVMTAAFLLLGLLPFLDNFFNLGGLLVGGLFAAMVIQRKQGGGRRRCHCGHLAVQVVCGCLMVAIITLAALSLAINKGQVGKDCSWCDNVTCVSTRWWTCNPMSGVQGAPNCNVTPFNNGTALVDCPSGASETISVTGTPNTAGVTQICRDVCLARVPTAPSVPGSSGGSGRSPAAGGALSPVTAPIGDGGLI</sequence>
<keyword evidence="6 10" id="KW-0378">Hydrolase</keyword>
<dbReference type="PANTHER" id="PTHR22936">
    <property type="entry name" value="RHOMBOID-RELATED"/>
    <property type="match status" value="1"/>
</dbReference>
<comment type="caution">
    <text evidence="13">The sequence shown here is derived from an EMBL/GenBank/DDBJ whole genome shotgun (WGS) entry which is preliminary data.</text>
</comment>
<gene>
    <name evidence="13" type="ORF">WJX72_005100</name>
</gene>
<dbReference type="Pfam" id="PF01694">
    <property type="entry name" value="Rhomboid"/>
    <property type="match status" value="1"/>
</dbReference>
<dbReference type="Gene3D" id="1.20.1540.10">
    <property type="entry name" value="Rhomboid-like"/>
    <property type="match status" value="1"/>
</dbReference>
<feature type="transmembrane region" description="Helical" evidence="10">
    <location>
        <begin position="257"/>
        <end position="275"/>
    </location>
</feature>
<evidence type="ECO:0000256" key="4">
    <source>
        <dbReference type="ARBA" id="ARBA00022670"/>
    </source>
</evidence>
<name>A0AAW1Q7C7_9CHLO</name>
<evidence type="ECO:0000256" key="8">
    <source>
        <dbReference type="ARBA" id="ARBA00022989"/>
    </source>
</evidence>
<dbReference type="PANTHER" id="PTHR22936:SF69">
    <property type="entry name" value="RHOMBOID-LIKE PROTEIN"/>
    <property type="match status" value="1"/>
</dbReference>
<evidence type="ECO:0000256" key="3">
    <source>
        <dbReference type="ARBA" id="ARBA00009045"/>
    </source>
</evidence>
<comment type="function">
    <text evidence="10">Serine protease involved in intramembrane proteolysis.</text>
</comment>
<feature type="compositionally biased region" description="Low complexity" evidence="11">
    <location>
        <begin position="410"/>
        <end position="420"/>
    </location>
</feature>
<dbReference type="GO" id="GO:0004252">
    <property type="term" value="F:serine-type endopeptidase activity"/>
    <property type="evidence" value="ECO:0007669"/>
    <property type="project" value="InterPro"/>
</dbReference>
<feature type="region of interest" description="Disordered" evidence="11">
    <location>
        <begin position="398"/>
        <end position="420"/>
    </location>
</feature>
<keyword evidence="4 10" id="KW-0645">Protease</keyword>
<evidence type="ECO:0000256" key="5">
    <source>
        <dbReference type="ARBA" id="ARBA00022692"/>
    </source>
</evidence>
<feature type="compositionally biased region" description="Low complexity" evidence="11">
    <location>
        <begin position="49"/>
        <end position="63"/>
    </location>
</feature>
<feature type="domain" description="Peptidase S54 rhomboid" evidence="12">
    <location>
        <begin position="136"/>
        <end position="275"/>
    </location>
</feature>
<feature type="region of interest" description="Disordered" evidence="11">
    <location>
        <begin position="44"/>
        <end position="71"/>
    </location>
</feature>
<dbReference type="GO" id="GO:0006508">
    <property type="term" value="P:proteolysis"/>
    <property type="evidence" value="ECO:0007669"/>
    <property type="project" value="UniProtKB-KW"/>
</dbReference>
<feature type="transmembrane region" description="Helical" evidence="10">
    <location>
        <begin position="287"/>
        <end position="313"/>
    </location>
</feature>
<feature type="transmembrane region" description="Helical" evidence="10">
    <location>
        <begin position="232"/>
        <end position="251"/>
    </location>
</feature>
<comment type="caution">
    <text evidence="10">Lacks conserved residue(s) required for the propagation of feature annotation.</text>
</comment>
<feature type="compositionally biased region" description="Basic and acidic residues" evidence="11">
    <location>
        <begin position="1"/>
        <end position="16"/>
    </location>
</feature>
<keyword evidence="7 10" id="KW-0720">Serine protease</keyword>
<proteinExistence type="inferred from homology"/>
<dbReference type="SUPFAM" id="SSF144091">
    <property type="entry name" value="Rhomboid-like"/>
    <property type="match status" value="1"/>
</dbReference>
<dbReference type="InterPro" id="IPR035952">
    <property type="entry name" value="Rhomboid-like_sf"/>
</dbReference>
<reference evidence="13 14" key="1">
    <citation type="journal article" date="2024" name="Nat. Commun.">
        <title>Phylogenomics reveals the evolutionary origins of lichenization in chlorophyte algae.</title>
        <authorList>
            <person name="Puginier C."/>
            <person name="Libourel C."/>
            <person name="Otte J."/>
            <person name="Skaloud P."/>
            <person name="Haon M."/>
            <person name="Grisel S."/>
            <person name="Petersen M."/>
            <person name="Berrin J.G."/>
            <person name="Delaux P.M."/>
            <person name="Dal Grande F."/>
            <person name="Keller J."/>
        </authorList>
    </citation>
    <scope>NUCLEOTIDE SEQUENCE [LARGE SCALE GENOMIC DNA]</scope>
    <source>
        <strain evidence="13 14">SAG 2043</strain>
    </source>
</reference>
<dbReference type="EC" id="3.4.21.105" evidence="10"/>
<comment type="subcellular location">
    <subcellularLocation>
        <location evidence="2 10">Membrane</location>
        <topology evidence="2 10">Multi-pass membrane protein</topology>
    </subcellularLocation>
</comment>
<feature type="transmembrane region" description="Helical" evidence="10">
    <location>
        <begin position="176"/>
        <end position="197"/>
    </location>
</feature>
<feature type="transmembrane region" description="Helical" evidence="10">
    <location>
        <begin position="76"/>
        <end position="98"/>
    </location>
</feature>
<dbReference type="InterPro" id="IPR002610">
    <property type="entry name" value="Peptidase_S54_rhomboid-like"/>
</dbReference>
<protein>
    <recommendedName>
        <fullName evidence="10">RHOMBOID-like protein</fullName>
        <ecNumber evidence="10">3.4.21.105</ecNumber>
    </recommendedName>
</protein>
<evidence type="ECO:0000259" key="12">
    <source>
        <dbReference type="Pfam" id="PF01694"/>
    </source>
</evidence>
<comment type="similarity">
    <text evidence="3 10">Belongs to the peptidase S54 family.</text>
</comment>
<evidence type="ECO:0000256" key="10">
    <source>
        <dbReference type="RuleBase" id="RU362115"/>
    </source>
</evidence>
<feature type="region of interest" description="Disordered" evidence="11">
    <location>
        <begin position="1"/>
        <end position="30"/>
    </location>
</feature>
<dbReference type="GO" id="GO:0016020">
    <property type="term" value="C:membrane"/>
    <property type="evidence" value="ECO:0007669"/>
    <property type="project" value="UniProtKB-SubCell"/>
</dbReference>
<dbReference type="InterPro" id="IPR022764">
    <property type="entry name" value="Peptidase_S54_rhomboid_dom"/>
</dbReference>
<dbReference type="EMBL" id="JALJOR010000005">
    <property type="protein sequence ID" value="KAK9816785.1"/>
    <property type="molecule type" value="Genomic_DNA"/>
</dbReference>
<evidence type="ECO:0000313" key="14">
    <source>
        <dbReference type="Proteomes" id="UP001489004"/>
    </source>
</evidence>
<evidence type="ECO:0000256" key="9">
    <source>
        <dbReference type="ARBA" id="ARBA00023136"/>
    </source>
</evidence>
<feature type="transmembrane region" description="Helical" evidence="10">
    <location>
        <begin position="145"/>
        <end position="164"/>
    </location>
</feature>
<organism evidence="13 14">
    <name type="scientific">[Myrmecia] bisecta</name>
    <dbReference type="NCBI Taxonomy" id="41462"/>
    <lineage>
        <taxon>Eukaryota</taxon>
        <taxon>Viridiplantae</taxon>
        <taxon>Chlorophyta</taxon>
        <taxon>core chlorophytes</taxon>
        <taxon>Trebouxiophyceae</taxon>
        <taxon>Trebouxiales</taxon>
        <taxon>Trebouxiaceae</taxon>
        <taxon>Myrmecia</taxon>
    </lineage>
</organism>
<evidence type="ECO:0000256" key="6">
    <source>
        <dbReference type="ARBA" id="ARBA00022801"/>
    </source>
</evidence>
<dbReference type="Proteomes" id="UP001489004">
    <property type="component" value="Unassembled WGS sequence"/>
</dbReference>
<keyword evidence="14" id="KW-1185">Reference proteome</keyword>